<sequence>MNPPEDQPELDVDAAFARLTAGVRLKPPGLGWRLRLAFAPGGRLRRRVLIVVVCLVVLAAGALTLQAVDRRPDPVPPPADDTPPVLTALPAVGKARAEGAKVYLALLTSGAVRG</sequence>
<keyword evidence="1" id="KW-0472">Membrane</keyword>
<feature type="transmembrane region" description="Helical" evidence="1">
    <location>
        <begin position="48"/>
        <end position="68"/>
    </location>
</feature>
<evidence type="ECO:0000256" key="1">
    <source>
        <dbReference type="SAM" id="Phobius"/>
    </source>
</evidence>
<dbReference type="Proteomes" id="UP000546126">
    <property type="component" value="Unassembled WGS sequence"/>
</dbReference>
<dbReference type="EMBL" id="JABWGO010000009">
    <property type="protein sequence ID" value="NUW44416.1"/>
    <property type="molecule type" value="Genomic_DNA"/>
</dbReference>
<keyword evidence="3" id="KW-1185">Reference proteome</keyword>
<gene>
    <name evidence="2" type="ORF">HT134_30460</name>
</gene>
<accession>A0A7Y6MF78</accession>
<dbReference type="RefSeq" id="WP_175603930.1">
    <property type="nucleotide sequence ID" value="NZ_JABWGO010000009.1"/>
</dbReference>
<evidence type="ECO:0000313" key="3">
    <source>
        <dbReference type="Proteomes" id="UP000546126"/>
    </source>
</evidence>
<proteinExistence type="predicted"/>
<dbReference type="AlphaFoldDB" id="A0A7Y6MF78"/>
<organism evidence="2 3">
    <name type="scientific">Nonomuraea rhodomycinica</name>
    <dbReference type="NCBI Taxonomy" id="1712872"/>
    <lineage>
        <taxon>Bacteria</taxon>
        <taxon>Bacillati</taxon>
        <taxon>Actinomycetota</taxon>
        <taxon>Actinomycetes</taxon>
        <taxon>Streptosporangiales</taxon>
        <taxon>Streptosporangiaceae</taxon>
        <taxon>Nonomuraea</taxon>
    </lineage>
</organism>
<keyword evidence="1" id="KW-1133">Transmembrane helix</keyword>
<reference evidence="2 3" key="1">
    <citation type="submission" date="2020-06" db="EMBL/GenBank/DDBJ databases">
        <authorList>
            <person name="Chanama M."/>
        </authorList>
    </citation>
    <scope>NUCLEOTIDE SEQUENCE [LARGE SCALE GENOMIC DNA]</scope>
    <source>
        <strain evidence="2 3">TBRC6557</strain>
    </source>
</reference>
<name>A0A7Y6MF78_9ACTN</name>
<comment type="caution">
    <text evidence="2">The sequence shown here is derived from an EMBL/GenBank/DDBJ whole genome shotgun (WGS) entry which is preliminary data.</text>
</comment>
<protein>
    <submittedName>
        <fullName evidence="2">Uncharacterized protein</fullName>
    </submittedName>
</protein>
<evidence type="ECO:0000313" key="2">
    <source>
        <dbReference type="EMBL" id="NUW44416.1"/>
    </source>
</evidence>
<keyword evidence="1" id="KW-0812">Transmembrane</keyword>